<dbReference type="GO" id="GO:0006811">
    <property type="term" value="P:monoatomic ion transport"/>
    <property type="evidence" value="ECO:0007669"/>
    <property type="project" value="InterPro"/>
</dbReference>
<dbReference type="SUPFAM" id="SSF90112">
    <property type="entry name" value="Neurotransmitter-gated ion-channel transmembrane pore"/>
    <property type="match status" value="1"/>
</dbReference>
<organism evidence="1 2">
    <name type="scientific">Owenia fusiformis</name>
    <name type="common">Polychaete worm</name>
    <dbReference type="NCBI Taxonomy" id="6347"/>
    <lineage>
        <taxon>Eukaryota</taxon>
        <taxon>Metazoa</taxon>
        <taxon>Spiralia</taxon>
        <taxon>Lophotrochozoa</taxon>
        <taxon>Annelida</taxon>
        <taxon>Polychaeta</taxon>
        <taxon>Sedentaria</taxon>
        <taxon>Canalipalpata</taxon>
        <taxon>Sabellida</taxon>
        <taxon>Oweniida</taxon>
        <taxon>Oweniidae</taxon>
        <taxon>Owenia</taxon>
    </lineage>
</organism>
<proteinExistence type="predicted"/>
<dbReference type="Proteomes" id="UP000749559">
    <property type="component" value="Unassembled WGS sequence"/>
</dbReference>
<dbReference type="AlphaFoldDB" id="A0A8S4QDH5"/>
<keyword evidence="2" id="KW-1185">Reference proteome</keyword>
<dbReference type="EMBL" id="CAIIXF020000155">
    <property type="protein sequence ID" value="CAH1802890.1"/>
    <property type="molecule type" value="Genomic_DNA"/>
</dbReference>
<dbReference type="InterPro" id="IPR036719">
    <property type="entry name" value="Neuro-gated_channel_TM_sf"/>
</dbReference>
<sequence length="103" mass="11931">MMSLNVILTIGSLNIHYRGHYGNRMSHMTRNVMLGVFGRLVCKTLPKSKEEENDEVLTNREINMENEQKIVNVRMHSYHGNQHLNPLNLDKVVGEIFGGYQYL</sequence>
<name>A0A8S4QDH5_OWEFU</name>
<accession>A0A8S4QDH5</accession>
<protein>
    <submittedName>
        <fullName evidence="1">Uncharacterized protein</fullName>
    </submittedName>
</protein>
<reference evidence="1" key="1">
    <citation type="submission" date="2022-03" db="EMBL/GenBank/DDBJ databases">
        <authorList>
            <person name="Martin C."/>
        </authorList>
    </citation>
    <scope>NUCLEOTIDE SEQUENCE</scope>
</reference>
<comment type="caution">
    <text evidence="1">The sequence shown here is derived from an EMBL/GenBank/DDBJ whole genome shotgun (WGS) entry which is preliminary data.</text>
</comment>
<evidence type="ECO:0000313" key="2">
    <source>
        <dbReference type="Proteomes" id="UP000749559"/>
    </source>
</evidence>
<dbReference type="GO" id="GO:0016020">
    <property type="term" value="C:membrane"/>
    <property type="evidence" value="ECO:0007669"/>
    <property type="project" value="InterPro"/>
</dbReference>
<gene>
    <name evidence="1" type="ORF">OFUS_LOCUS26529</name>
</gene>
<evidence type="ECO:0000313" key="1">
    <source>
        <dbReference type="EMBL" id="CAH1802890.1"/>
    </source>
</evidence>